<comment type="similarity">
    <text evidence="1">Belongs to the UPF0310 family.</text>
</comment>
<keyword evidence="4" id="KW-1185">Reference proteome</keyword>
<dbReference type="Pfam" id="PF01878">
    <property type="entry name" value="EVE"/>
    <property type="match status" value="1"/>
</dbReference>
<dbReference type="GeneID" id="72776812"/>
<evidence type="ECO:0000256" key="1">
    <source>
        <dbReference type="HAMAP-Rule" id="MF_00771"/>
    </source>
</evidence>
<evidence type="ECO:0000259" key="2">
    <source>
        <dbReference type="Pfam" id="PF01878"/>
    </source>
</evidence>
<reference evidence="3 4" key="1">
    <citation type="submission" date="2021-08" db="EMBL/GenBank/DDBJ databases">
        <title>Thermococcus onnuriiensis IOH2.</title>
        <authorList>
            <person name="Park Y.-J."/>
        </authorList>
    </citation>
    <scope>NUCLEOTIDE SEQUENCE [LARGE SCALE GENOMIC DNA]</scope>
    <source>
        <strain evidence="3 4">IOH2</strain>
    </source>
</reference>
<evidence type="ECO:0000313" key="3">
    <source>
        <dbReference type="EMBL" id="USH00038.1"/>
    </source>
</evidence>
<dbReference type="InterPro" id="IPR022996">
    <property type="entry name" value="UPF0310"/>
</dbReference>
<evidence type="ECO:0000313" key="4">
    <source>
        <dbReference type="Proteomes" id="UP001056425"/>
    </source>
</evidence>
<name>A0A9E7MB82_9EURY</name>
<dbReference type="PANTHER" id="PTHR39661">
    <property type="entry name" value="UPF0310 PROTEIN MJECL36"/>
    <property type="match status" value="1"/>
</dbReference>
<dbReference type="InterPro" id="IPR002740">
    <property type="entry name" value="EVE_domain"/>
</dbReference>
<dbReference type="RefSeq" id="WP_251949303.1">
    <property type="nucleotide sequence ID" value="NZ_CP080572.1"/>
</dbReference>
<dbReference type="EMBL" id="CP080572">
    <property type="protein sequence ID" value="USH00038.1"/>
    <property type="molecule type" value="Genomic_DNA"/>
</dbReference>
<protein>
    <recommendedName>
        <fullName evidence="1">UPF0310 protein K1720_00675</fullName>
    </recommendedName>
</protein>
<sequence>MPYWLCITNRENWKIIKNNNIWGVPEKRHKNTLLKVKPKDKVIIYIKQEKDQEGNTLEPKIVAIYEVVSEPFKDSKKVFKAPKNSNETYPWRIKLKLIKSGEIEFKPLIPKLSFIKNKKKWSTHLFGKAMREIPEEDYKLIEKLL</sequence>
<dbReference type="HAMAP" id="MF_00771">
    <property type="entry name" value="UPF0310"/>
    <property type="match status" value="1"/>
</dbReference>
<proteinExistence type="inferred from homology"/>
<dbReference type="AlphaFoldDB" id="A0A9E7MB82"/>
<dbReference type="Proteomes" id="UP001056425">
    <property type="component" value="Chromosome"/>
</dbReference>
<feature type="domain" description="EVE" evidence="2">
    <location>
        <begin position="3"/>
        <end position="144"/>
    </location>
</feature>
<dbReference type="SUPFAM" id="SSF88697">
    <property type="entry name" value="PUA domain-like"/>
    <property type="match status" value="1"/>
</dbReference>
<dbReference type="InterPro" id="IPR015947">
    <property type="entry name" value="PUA-like_sf"/>
</dbReference>
<organism evidence="3 4">
    <name type="scientific">Thermococcus argininiproducens</name>
    <dbReference type="NCBI Taxonomy" id="2866384"/>
    <lineage>
        <taxon>Archaea</taxon>
        <taxon>Methanobacteriati</taxon>
        <taxon>Methanobacteriota</taxon>
        <taxon>Thermococci</taxon>
        <taxon>Thermococcales</taxon>
        <taxon>Thermococcaceae</taxon>
        <taxon>Thermococcus</taxon>
    </lineage>
</organism>
<dbReference type="CDD" id="cd21132">
    <property type="entry name" value="EVE-like"/>
    <property type="match status" value="1"/>
</dbReference>
<dbReference type="PANTHER" id="PTHR39661:SF1">
    <property type="entry name" value="UPF0310 PROTEIN MJECL36"/>
    <property type="match status" value="1"/>
</dbReference>
<gene>
    <name evidence="3" type="ORF">K1720_00675</name>
</gene>
<dbReference type="Gene3D" id="3.10.590.10">
    <property type="entry name" value="ph1033 like domains"/>
    <property type="match status" value="1"/>
</dbReference>
<accession>A0A9E7MB82</accession>
<dbReference type="KEGG" id="thei:K1720_00675"/>
<dbReference type="NCBIfam" id="NF002008">
    <property type="entry name" value="PRK00809.1"/>
    <property type="match status" value="1"/>
</dbReference>